<comment type="subunit">
    <text evidence="6">Component of the PeBoW complex, composed of BOP1, PES1 and WDR12. Within the PeBoW complex BOP1 interacts directly with PES1 and WDR12. The PeBoW complex also associates with the 66S pre-ribosome.</text>
</comment>
<evidence type="ECO:0000256" key="2">
    <source>
        <dbReference type="ARBA" id="ARBA00022552"/>
    </source>
</evidence>
<dbReference type="GO" id="GO:0005654">
    <property type="term" value="C:nucleoplasm"/>
    <property type="evidence" value="ECO:0007669"/>
    <property type="project" value="UniProtKB-SubCell"/>
</dbReference>
<dbReference type="GO" id="GO:0051049">
    <property type="term" value="P:regulation of transport"/>
    <property type="evidence" value="ECO:0007669"/>
    <property type="project" value="TreeGrafter"/>
</dbReference>
<evidence type="ECO:0000256" key="6">
    <source>
        <dbReference type="HAMAP-Rule" id="MF_03029"/>
    </source>
</evidence>
<dbReference type="PROSITE" id="PS50082">
    <property type="entry name" value="WD_REPEATS_2"/>
    <property type="match status" value="6"/>
</dbReference>
<protein>
    <recommendedName>
        <fullName evidence="6">Ribosome biogenesis protein WDR12</fullName>
    </recommendedName>
    <alternativeName>
        <fullName evidence="6">WD repeat-containing protein 12</fullName>
    </alternativeName>
</protein>
<dbReference type="InterPro" id="IPR028599">
    <property type="entry name" value="WDR12/Ytm1"/>
</dbReference>
<keyword evidence="1 6" id="KW-0690">Ribosome biogenesis</keyword>
<dbReference type="InterPro" id="IPR015943">
    <property type="entry name" value="WD40/YVTN_repeat-like_dom_sf"/>
</dbReference>
<dbReference type="Gene3D" id="2.130.10.10">
    <property type="entry name" value="YVTN repeat-like/Quinoprotein amine dehydrogenase"/>
    <property type="match status" value="1"/>
</dbReference>
<dbReference type="PROSITE" id="PS50294">
    <property type="entry name" value="WD_REPEATS_REGION"/>
    <property type="match status" value="3"/>
</dbReference>
<dbReference type="HAMAP" id="MF_03029">
    <property type="entry name" value="WDR12"/>
    <property type="match status" value="1"/>
</dbReference>
<feature type="repeat" description="WD" evidence="7">
    <location>
        <begin position="144"/>
        <end position="179"/>
    </location>
</feature>
<dbReference type="InterPro" id="IPR027267">
    <property type="entry name" value="AH/BAR_dom_sf"/>
</dbReference>
<dbReference type="CDD" id="cd00200">
    <property type="entry name" value="WD40"/>
    <property type="match status" value="1"/>
</dbReference>
<feature type="repeat" description="WD" evidence="7">
    <location>
        <begin position="193"/>
        <end position="225"/>
    </location>
</feature>
<evidence type="ECO:0000313" key="11">
    <source>
        <dbReference type="Proteomes" id="UP001295444"/>
    </source>
</evidence>
<dbReference type="PANTHER" id="PTHR10164:SF5">
    <property type="entry name" value="ISLET CELL AUTOANTIGEN 1-LIKE PROTEIN"/>
    <property type="match status" value="1"/>
</dbReference>
<dbReference type="PROSITE" id="PS50870">
    <property type="entry name" value="AH"/>
    <property type="match status" value="1"/>
</dbReference>
<dbReference type="InterPro" id="IPR001680">
    <property type="entry name" value="WD40_rpt"/>
</dbReference>
<dbReference type="Proteomes" id="UP001295444">
    <property type="component" value="Chromosome 07"/>
</dbReference>
<keyword evidence="4" id="KW-0677">Repeat</keyword>
<name>A0AAD1WH81_PELCU</name>
<evidence type="ECO:0000256" key="5">
    <source>
        <dbReference type="ARBA" id="ARBA00023242"/>
    </source>
</evidence>
<dbReference type="InterPro" id="IPR019775">
    <property type="entry name" value="WD40_repeat_CS"/>
</dbReference>
<feature type="repeat" description="WD" evidence="7">
    <location>
        <begin position="105"/>
        <end position="137"/>
    </location>
</feature>
<evidence type="ECO:0000256" key="7">
    <source>
        <dbReference type="PROSITE-ProRule" id="PRU00221"/>
    </source>
</evidence>
<dbReference type="Pfam" id="PF06456">
    <property type="entry name" value="Arfaptin"/>
    <property type="match status" value="1"/>
</dbReference>
<dbReference type="GO" id="GO:0000463">
    <property type="term" value="P:maturation of LSU-rRNA from tricistronic rRNA transcript (SSU-rRNA, 5.8S rRNA, LSU-rRNA)"/>
    <property type="evidence" value="ECO:0007669"/>
    <property type="project" value="UniProtKB-UniRule"/>
</dbReference>
<feature type="repeat" description="WD" evidence="7">
    <location>
        <begin position="311"/>
        <end position="333"/>
    </location>
</feature>
<dbReference type="FunFam" id="1.20.1270.60:FF:000015">
    <property type="entry name" value="Islet cell autoantigen 1, 69kDa"/>
    <property type="match status" value="1"/>
</dbReference>
<feature type="repeat" description="WD" evidence="7">
    <location>
        <begin position="261"/>
        <end position="301"/>
    </location>
</feature>
<comment type="similarity">
    <text evidence="6">Belongs to the WD repeat WDR12/YTM1 family.</text>
</comment>
<evidence type="ECO:0000256" key="3">
    <source>
        <dbReference type="ARBA" id="ARBA00022574"/>
    </source>
</evidence>
<evidence type="ECO:0000313" key="10">
    <source>
        <dbReference type="EMBL" id="CAH2305949.1"/>
    </source>
</evidence>
<dbReference type="Pfam" id="PF04629">
    <property type="entry name" value="ICA69"/>
    <property type="match status" value="1"/>
</dbReference>
<gene>
    <name evidence="6" type="primary">WDR12</name>
    <name evidence="10" type="ORF">PECUL_23A017429</name>
</gene>
<dbReference type="SUPFAM" id="SSF103657">
    <property type="entry name" value="BAR/IMD domain-like"/>
    <property type="match status" value="1"/>
</dbReference>
<keyword evidence="3 7" id="KW-0853">WD repeat</keyword>
<feature type="domain" description="AH" evidence="9">
    <location>
        <begin position="492"/>
        <end position="695"/>
    </location>
</feature>
<dbReference type="FunFam" id="2.130.10.10:FF:000272">
    <property type="entry name" value="Ribosome biogenesis protein WDR12"/>
    <property type="match status" value="1"/>
</dbReference>
<keyword evidence="11" id="KW-1185">Reference proteome</keyword>
<feature type="region of interest" description="Disordered" evidence="8">
    <location>
        <begin position="832"/>
        <end position="867"/>
    </location>
</feature>
<feature type="repeat" description="WD" evidence="7">
    <location>
        <begin position="346"/>
        <end position="382"/>
    </location>
</feature>
<dbReference type="SMART" id="SM01015">
    <property type="entry name" value="Arfaptin"/>
    <property type="match status" value="1"/>
</dbReference>
<dbReference type="Pfam" id="PF08154">
    <property type="entry name" value="NLE"/>
    <property type="match status" value="1"/>
</dbReference>
<dbReference type="PRINTS" id="PR00320">
    <property type="entry name" value="GPROTEINBRPT"/>
</dbReference>
<dbReference type="EMBL" id="OW240918">
    <property type="protein sequence ID" value="CAH2305949.1"/>
    <property type="molecule type" value="Genomic_DNA"/>
</dbReference>
<feature type="compositionally biased region" description="Polar residues" evidence="8">
    <location>
        <begin position="832"/>
        <end position="847"/>
    </location>
</feature>
<evidence type="ECO:0000256" key="4">
    <source>
        <dbReference type="ARBA" id="ARBA00022737"/>
    </source>
</evidence>
<evidence type="ECO:0000259" key="9">
    <source>
        <dbReference type="PROSITE" id="PS50870"/>
    </source>
</evidence>
<evidence type="ECO:0000256" key="1">
    <source>
        <dbReference type="ARBA" id="ARBA00022517"/>
    </source>
</evidence>
<dbReference type="SMART" id="SM01237">
    <property type="entry name" value="ICA69"/>
    <property type="match status" value="1"/>
</dbReference>
<dbReference type="GO" id="GO:0019904">
    <property type="term" value="F:protein domain specific binding"/>
    <property type="evidence" value="ECO:0007669"/>
    <property type="project" value="InterPro"/>
</dbReference>
<dbReference type="PANTHER" id="PTHR10164">
    <property type="entry name" value="ISLET CELL AUTOANTIGEN 1"/>
    <property type="match status" value="1"/>
</dbReference>
<dbReference type="PROSITE" id="PS00678">
    <property type="entry name" value="WD_REPEATS_1"/>
    <property type="match status" value="2"/>
</dbReference>
<dbReference type="InterPro" id="IPR006723">
    <property type="entry name" value="Islet_autoAg_Ica1_C"/>
</dbReference>
<feature type="region of interest" description="Disordered" evidence="8">
    <location>
        <begin position="230"/>
        <end position="250"/>
    </location>
</feature>
<sequence length="896" mass="100452">MSQIQARFFTQNQKHRIDDVPFSIPASADTTDLSNVINKVLESKKEERRGRPLYDHAHVEFDFLVKGQFLRLPLIKHMDAEGISTEEVVEIEYVERFTAPQPEECMLHDDWISSIAGSEEWILTGSYDKTARIWSLEGKPIMTIAGHNEVVKDVAWVKKDSLSCLLLSASMDQTVILWEWNAERNKVKALHCCRGHAASVDTIAVDGSGTKFCSGSWDKMLKIWSAVPTEEEDEVEETPGRPRKKQKTEQLGLTRTPIVTVSGHTEAVSSVLWSDADEICSASWDHTIKIWDVETSSPKTSLTGNKVFNCISYSPLCKRLASGSTDRHIRLWDPRGKDGSLVLLSLTSHTGWVTSVKWSPFHEHQLVSGSFDNVVKLWDTRSCKAPLYDLAAHEDKVLSVEWTEAGVILSGGADNKLYSYRYTVSPSDVGACILLRIPCPPRSGYRSLIMNSRQQWTGEDQSVVSRMQKKFWETKQVLIKVTGKKEDEHVVASDAELDAKLEIFHSIQTTGSELIKIIEKYQQALDVLSQKENDFGLLLKEHAQQNSTQAGKMMKATGNALCSSAGQRLAICTPLSRLEQEVVTFSRRAVSDTLLTINRMEKARIEYRGALLWMKDVSQELDPDTYKQMEKFRKVQIQVRNTKSHFDKTKMDVCQKVDLLGASRCNMLSHSLASYQTTLLHFWKKTAHLMSEIQEEFQAMLPFSVSETKPCAQLSENSTEETHSEHAAEHKDMLVTLQMESQAECGAELGNDLLLDCTEGEDFDKEFSFLNLQPGNPPELGLDDQDIFGGTIASSDESGQWTNQTENLAGFLPSQLLDLGLQSAGEFNSWTLTDLSSGNSDPSSQGCPQKHTPDPQGSDQRTRKRDMSAWLNMFADLDPLANLATARHSDDELISA</sequence>
<dbReference type="AlphaFoldDB" id="A0AAD1WH81"/>
<dbReference type="InterPro" id="IPR036322">
    <property type="entry name" value="WD40_repeat_dom_sf"/>
</dbReference>
<dbReference type="SMART" id="SM00320">
    <property type="entry name" value="WD40"/>
    <property type="match status" value="7"/>
</dbReference>
<dbReference type="GO" id="GO:0005730">
    <property type="term" value="C:nucleolus"/>
    <property type="evidence" value="ECO:0007669"/>
    <property type="project" value="UniProtKB-SubCell"/>
</dbReference>
<reference evidence="10" key="1">
    <citation type="submission" date="2022-03" db="EMBL/GenBank/DDBJ databases">
        <authorList>
            <person name="Alioto T."/>
            <person name="Alioto T."/>
            <person name="Gomez Garrido J."/>
        </authorList>
    </citation>
    <scope>NUCLEOTIDE SEQUENCE</scope>
</reference>
<keyword evidence="5 6" id="KW-0539">Nucleus</keyword>
<dbReference type="InterPro" id="IPR010504">
    <property type="entry name" value="AH_dom"/>
</dbReference>
<organism evidence="10 11">
    <name type="scientific">Pelobates cultripes</name>
    <name type="common">Western spadefoot toad</name>
    <dbReference type="NCBI Taxonomy" id="61616"/>
    <lineage>
        <taxon>Eukaryota</taxon>
        <taxon>Metazoa</taxon>
        <taxon>Chordata</taxon>
        <taxon>Craniata</taxon>
        <taxon>Vertebrata</taxon>
        <taxon>Euteleostomi</taxon>
        <taxon>Amphibia</taxon>
        <taxon>Batrachia</taxon>
        <taxon>Anura</taxon>
        <taxon>Pelobatoidea</taxon>
        <taxon>Pelobatidae</taxon>
        <taxon>Pelobates</taxon>
    </lineage>
</organism>
<dbReference type="GO" id="GO:0043021">
    <property type="term" value="F:ribonucleoprotein complex binding"/>
    <property type="evidence" value="ECO:0007669"/>
    <property type="project" value="UniProtKB-UniRule"/>
</dbReference>
<dbReference type="GO" id="GO:0005794">
    <property type="term" value="C:Golgi apparatus"/>
    <property type="evidence" value="ECO:0007669"/>
    <property type="project" value="TreeGrafter"/>
</dbReference>
<dbReference type="Gene3D" id="1.20.1270.60">
    <property type="entry name" value="Arfaptin homology (AH) domain/BAR domain"/>
    <property type="match status" value="1"/>
</dbReference>
<dbReference type="Pfam" id="PF00400">
    <property type="entry name" value="WD40"/>
    <property type="match status" value="6"/>
</dbReference>
<dbReference type="InterPro" id="IPR020472">
    <property type="entry name" value="WD40_PAC1"/>
</dbReference>
<dbReference type="InterPro" id="IPR024114">
    <property type="entry name" value="Islet_autoAg_Ica1/Ica1-like"/>
</dbReference>
<comment type="function">
    <text evidence="6">Component of the PeBoW complex, which is required for maturation of 28S and 5.8S ribosomal RNAs and formation of the 60S ribosome.</text>
</comment>
<keyword evidence="2 6" id="KW-0698">rRNA processing</keyword>
<dbReference type="GO" id="GO:0030687">
    <property type="term" value="C:preribosome, large subunit precursor"/>
    <property type="evidence" value="ECO:0007669"/>
    <property type="project" value="UniProtKB-UniRule"/>
</dbReference>
<accession>A0AAD1WH81</accession>
<proteinExistence type="inferred from homology"/>
<dbReference type="InterPro" id="IPR012972">
    <property type="entry name" value="NLE"/>
</dbReference>
<dbReference type="GO" id="GO:0000466">
    <property type="term" value="P:maturation of 5.8S rRNA from tricistronic rRNA transcript (SSU-rRNA, 5.8S rRNA, LSU-rRNA)"/>
    <property type="evidence" value="ECO:0007669"/>
    <property type="project" value="UniProtKB-UniRule"/>
</dbReference>
<dbReference type="SUPFAM" id="SSF50978">
    <property type="entry name" value="WD40 repeat-like"/>
    <property type="match status" value="1"/>
</dbReference>
<evidence type="ECO:0000256" key="8">
    <source>
        <dbReference type="SAM" id="MobiDB-lite"/>
    </source>
</evidence>
<comment type="subcellular location">
    <subcellularLocation>
        <location evidence="6">Nucleus</location>
        <location evidence="6">Nucleolus</location>
    </subcellularLocation>
    <subcellularLocation>
        <location evidence="6">Nucleus</location>
        <location evidence="6">Nucleoplasm</location>
    </subcellularLocation>
</comment>